<dbReference type="EMBL" id="VLPK01000001">
    <property type="protein sequence ID" value="TSJ44368.1"/>
    <property type="molecule type" value="Genomic_DNA"/>
</dbReference>
<reference evidence="1 2" key="1">
    <citation type="submission" date="2019-07" db="EMBL/GenBank/DDBJ databases">
        <authorList>
            <person name="Huq M.A."/>
        </authorList>
    </citation>
    <scope>NUCLEOTIDE SEQUENCE [LARGE SCALE GENOMIC DNA]</scope>
    <source>
        <strain evidence="1 2">MAH-19</strain>
    </source>
</reference>
<sequence>MNLKHLPKLLLSILVIAQTSCTQSPPTQQAIISDFGKQLTDDITHDNQHAGVSAAIIKMTK</sequence>
<evidence type="ECO:0000313" key="2">
    <source>
        <dbReference type="Proteomes" id="UP000318733"/>
    </source>
</evidence>
<accession>A0A556MX31</accession>
<organism evidence="1 2">
    <name type="scientific">Mucilaginibacter corticis</name>
    <dbReference type="NCBI Taxonomy" id="2597670"/>
    <lineage>
        <taxon>Bacteria</taxon>
        <taxon>Pseudomonadati</taxon>
        <taxon>Bacteroidota</taxon>
        <taxon>Sphingobacteriia</taxon>
        <taxon>Sphingobacteriales</taxon>
        <taxon>Sphingobacteriaceae</taxon>
        <taxon>Mucilaginibacter</taxon>
    </lineage>
</organism>
<keyword evidence="2" id="KW-1185">Reference proteome</keyword>
<comment type="caution">
    <text evidence="1">The sequence shown here is derived from an EMBL/GenBank/DDBJ whole genome shotgun (WGS) entry which is preliminary data.</text>
</comment>
<dbReference type="Proteomes" id="UP000318733">
    <property type="component" value="Unassembled WGS sequence"/>
</dbReference>
<protein>
    <submittedName>
        <fullName evidence="1">Uncharacterized protein</fullName>
    </submittedName>
</protein>
<name>A0A556MX31_9SPHI</name>
<dbReference type="AlphaFoldDB" id="A0A556MX31"/>
<dbReference type="RefSeq" id="WP_144247929.1">
    <property type="nucleotide sequence ID" value="NZ_VLPK01000001.1"/>
</dbReference>
<proteinExistence type="predicted"/>
<gene>
    <name evidence="1" type="ORF">FO440_09370</name>
</gene>
<evidence type="ECO:0000313" key="1">
    <source>
        <dbReference type="EMBL" id="TSJ44368.1"/>
    </source>
</evidence>